<dbReference type="EMBL" id="JARFVB010000003">
    <property type="protein sequence ID" value="MDF0715771.1"/>
    <property type="molecule type" value="Genomic_DNA"/>
</dbReference>
<keyword evidence="3" id="KW-1185">Reference proteome</keyword>
<dbReference type="InterPro" id="IPR016181">
    <property type="entry name" value="Acyl_CoA_acyltransferase"/>
</dbReference>
<dbReference type="Gene3D" id="3.40.630.30">
    <property type="match status" value="1"/>
</dbReference>
<dbReference type="PROSITE" id="PS51186">
    <property type="entry name" value="GNAT"/>
    <property type="match status" value="1"/>
</dbReference>
<dbReference type="CDD" id="cd04301">
    <property type="entry name" value="NAT_SF"/>
    <property type="match status" value="1"/>
</dbReference>
<dbReference type="RefSeq" id="WP_275615024.1">
    <property type="nucleotide sequence ID" value="NZ_JARFVB010000003.1"/>
</dbReference>
<protein>
    <recommendedName>
        <fullName evidence="1">N-acetyltransferase domain-containing protein</fullName>
    </recommendedName>
</protein>
<dbReference type="InterPro" id="IPR000182">
    <property type="entry name" value="GNAT_dom"/>
</dbReference>
<evidence type="ECO:0000259" key="1">
    <source>
        <dbReference type="PROSITE" id="PS51186"/>
    </source>
</evidence>
<sequence>MMQDMLVRLLDLPDISFEEKNLFEKEGIIFKRPIAPEKSIVVDWVNKHFSKNWADETEAAFSALPVNCFIAQRDQQILGFACFESTAKNFFGPTGVLANQRGKGIGKILLVKSLLGLKEMGYAYAIIGGVGPAAYYEQVVNAKIIEKSEKSIYQNLLKQPK</sequence>
<name>A0ABT5XX64_9FLAO</name>
<evidence type="ECO:0000313" key="2">
    <source>
        <dbReference type="EMBL" id="MDF0715771.1"/>
    </source>
</evidence>
<dbReference type="Pfam" id="PF00583">
    <property type="entry name" value="Acetyltransf_1"/>
    <property type="match status" value="1"/>
</dbReference>
<evidence type="ECO:0000313" key="3">
    <source>
        <dbReference type="Proteomes" id="UP001221366"/>
    </source>
</evidence>
<feature type="domain" description="N-acetyltransferase" evidence="1">
    <location>
        <begin position="28"/>
        <end position="161"/>
    </location>
</feature>
<comment type="caution">
    <text evidence="2">The sequence shown here is derived from an EMBL/GenBank/DDBJ whole genome shotgun (WGS) entry which is preliminary data.</text>
</comment>
<dbReference type="Proteomes" id="UP001221366">
    <property type="component" value="Unassembled WGS sequence"/>
</dbReference>
<proteinExistence type="predicted"/>
<gene>
    <name evidence="2" type="ORF">PY092_06405</name>
</gene>
<organism evidence="2 3">
    <name type="scientific">Flagellimonas yonaguniensis</name>
    <dbReference type="NCBI Taxonomy" id="3031325"/>
    <lineage>
        <taxon>Bacteria</taxon>
        <taxon>Pseudomonadati</taxon>
        <taxon>Bacteroidota</taxon>
        <taxon>Flavobacteriia</taxon>
        <taxon>Flavobacteriales</taxon>
        <taxon>Flavobacteriaceae</taxon>
        <taxon>Flagellimonas</taxon>
    </lineage>
</organism>
<reference evidence="2 3" key="1">
    <citation type="submission" date="2023-03" db="EMBL/GenBank/DDBJ databases">
        <title>Muricauda XX sp. nov. and Muricauda XXX sp. nov., two novel species isolated from Okinawa Trough.</title>
        <authorList>
            <person name="Cao W."/>
            <person name="Deng X."/>
        </authorList>
    </citation>
    <scope>NUCLEOTIDE SEQUENCE [LARGE SCALE GENOMIC DNA]</scope>
    <source>
        <strain evidence="2 3">334s03</strain>
    </source>
</reference>
<dbReference type="SUPFAM" id="SSF55729">
    <property type="entry name" value="Acyl-CoA N-acyltransferases (Nat)"/>
    <property type="match status" value="1"/>
</dbReference>
<accession>A0ABT5XX64</accession>